<dbReference type="AlphaFoldDB" id="A0A238L1P5"/>
<protein>
    <submittedName>
        <fullName evidence="1">Uncharacterized protein</fullName>
    </submittedName>
</protein>
<dbReference type="Proteomes" id="UP000220836">
    <property type="component" value="Unassembled WGS sequence"/>
</dbReference>
<keyword evidence="2" id="KW-1185">Reference proteome</keyword>
<gene>
    <name evidence="1" type="ORF">PEV8663_03784</name>
</gene>
<evidence type="ECO:0000313" key="1">
    <source>
        <dbReference type="EMBL" id="SMX48256.1"/>
    </source>
</evidence>
<proteinExistence type="predicted"/>
<reference evidence="1 2" key="1">
    <citation type="submission" date="2017-05" db="EMBL/GenBank/DDBJ databases">
        <authorList>
            <person name="Song R."/>
            <person name="Chenine A.L."/>
            <person name="Ruprecht R.M."/>
        </authorList>
    </citation>
    <scope>NUCLEOTIDE SEQUENCE [LARGE SCALE GENOMIC DNA]</scope>
    <source>
        <strain evidence="1 2">CECT 8663</strain>
    </source>
</reference>
<dbReference type="EMBL" id="FXYH01000017">
    <property type="protein sequence ID" value="SMX48256.1"/>
    <property type="molecule type" value="Genomic_DNA"/>
</dbReference>
<name>A0A238L1P5_9RHOB</name>
<evidence type="ECO:0000313" key="2">
    <source>
        <dbReference type="Proteomes" id="UP000220836"/>
    </source>
</evidence>
<sequence length="49" mass="5609">MLKARKPLYAHILQLLALRFAFVFSKRCSRACSERQQVPSAVFANQLSL</sequence>
<accession>A0A238L1P5</accession>
<organism evidence="1 2">
    <name type="scientific">Pelagimonas varians</name>
    <dbReference type="NCBI Taxonomy" id="696760"/>
    <lineage>
        <taxon>Bacteria</taxon>
        <taxon>Pseudomonadati</taxon>
        <taxon>Pseudomonadota</taxon>
        <taxon>Alphaproteobacteria</taxon>
        <taxon>Rhodobacterales</taxon>
        <taxon>Roseobacteraceae</taxon>
        <taxon>Pelagimonas</taxon>
    </lineage>
</organism>